<dbReference type="PANTHER" id="PTHR35179">
    <property type="entry name" value="PROTEIN CBG02620"/>
    <property type="match status" value="1"/>
</dbReference>
<feature type="transmembrane region" description="Helical" evidence="2">
    <location>
        <begin position="106"/>
        <end position="128"/>
    </location>
</feature>
<dbReference type="EMBL" id="GL876966">
    <property type="protein sequence ID" value="KLU82631.1"/>
    <property type="molecule type" value="Genomic_DNA"/>
</dbReference>
<dbReference type="EMBL" id="ADBL01000416">
    <property type="status" value="NOT_ANNOTATED_CDS"/>
    <property type="molecule type" value="Genomic_DNA"/>
</dbReference>
<evidence type="ECO:0000313" key="5">
    <source>
        <dbReference type="Proteomes" id="UP000011715"/>
    </source>
</evidence>
<feature type="region of interest" description="Disordered" evidence="1">
    <location>
        <begin position="1"/>
        <end position="30"/>
    </location>
</feature>
<dbReference type="EnsemblFungi" id="MAPG_01702T0">
    <property type="protein sequence ID" value="MAPG_01702T0"/>
    <property type="gene ID" value="MAPG_01702"/>
</dbReference>
<keyword evidence="2" id="KW-0812">Transmembrane</keyword>
<dbReference type="AlphaFoldDB" id="A0A0C4DPD8"/>
<protein>
    <recommendedName>
        <fullName evidence="6">Integral membrane protein</fullName>
    </recommendedName>
</protein>
<feature type="transmembrane region" description="Helical" evidence="2">
    <location>
        <begin position="36"/>
        <end position="56"/>
    </location>
</feature>
<dbReference type="OrthoDB" id="3205825at2759"/>
<reference evidence="3" key="2">
    <citation type="submission" date="2010-05" db="EMBL/GenBank/DDBJ databases">
        <title>The Genome Sequence of Magnaporthe poae strain ATCC 64411.</title>
        <authorList>
            <consortium name="The Broad Institute Genome Sequencing Platform"/>
            <consortium name="Broad Institute Genome Sequencing Center for Infectious Disease"/>
            <person name="Ma L.-J."/>
            <person name="Dead R."/>
            <person name="Young S."/>
            <person name="Zeng Q."/>
            <person name="Koehrsen M."/>
            <person name="Alvarado L."/>
            <person name="Berlin A."/>
            <person name="Chapman S.B."/>
            <person name="Chen Z."/>
            <person name="Freedman E."/>
            <person name="Gellesch M."/>
            <person name="Goldberg J."/>
            <person name="Griggs A."/>
            <person name="Gujja S."/>
            <person name="Heilman E.R."/>
            <person name="Heiman D."/>
            <person name="Hepburn T."/>
            <person name="Howarth C."/>
            <person name="Jen D."/>
            <person name="Larson L."/>
            <person name="Mehta T."/>
            <person name="Neiman D."/>
            <person name="Pearson M."/>
            <person name="Roberts A."/>
            <person name="Saif S."/>
            <person name="Shea T."/>
            <person name="Shenoy N."/>
            <person name="Sisk P."/>
            <person name="Stolte C."/>
            <person name="Sykes S."/>
            <person name="Walk T."/>
            <person name="White J."/>
            <person name="Yandava C."/>
            <person name="Haas B."/>
            <person name="Nusbaum C."/>
            <person name="Birren B."/>
        </authorList>
    </citation>
    <scope>NUCLEOTIDE SEQUENCE</scope>
    <source>
        <strain evidence="3">ATCC 64411</strain>
    </source>
</reference>
<reference evidence="5" key="1">
    <citation type="submission" date="2010-05" db="EMBL/GenBank/DDBJ databases">
        <title>The genome sequence of Magnaporthe poae strain ATCC 64411.</title>
        <authorList>
            <person name="Ma L.-J."/>
            <person name="Dead R."/>
            <person name="Young S."/>
            <person name="Zeng Q."/>
            <person name="Koehrsen M."/>
            <person name="Alvarado L."/>
            <person name="Berlin A."/>
            <person name="Chapman S.B."/>
            <person name="Chen Z."/>
            <person name="Freedman E."/>
            <person name="Gellesch M."/>
            <person name="Goldberg J."/>
            <person name="Griggs A."/>
            <person name="Gujja S."/>
            <person name="Heilman E.R."/>
            <person name="Heiman D."/>
            <person name="Hepburn T."/>
            <person name="Howarth C."/>
            <person name="Jen D."/>
            <person name="Larson L."/>
            <person name="Mehta T."/>
            <person name="Neiman D."/>
            <person name="Pearson M."/>
            <person name="Roberts A."/>
            <person name="Saif S."/>
            <person name="Shea T."/>
            <person name="Shenoy N."/>
            <person name="Sisk P."/>
            <person name="Stolte C."/>
            <person name="Sykes S."/>
            <person name="Walk T."/>
            <person name="White J."/>
            <person name="Yandava C."/>
            <person name="Haas B."/>
            <person name="Nusbaum C."/>
            <person name="Birren B."/>
        </authorList>
    </citation>
    <scope>NUCLEOTIDE SEQUENCE [LARGE SCALE GENOMIC DNA]</scope>
    <source>
        <strain evidence="5">ATCC 64411 / 73-15</strain>
    </source>
</reference>
<dbReference type="Proteomes" id="UP000011715">
    <property type="component" value="Unassembled WGS sequence"/>
</dbReference>
<evidence type="ECO:0000256" key="2">
    <source>
        <dbReference type="SAM" id="Phobius"/>
    </source>
</evidence>
<evidence type="ECO:0000256" key="1">
    <source>
        <dbReference type="SAM" id="MobiDB-lite"/>
    </source>
</evidence>
<reference evidence="4" key="4">
    <citation type="journal article" date="2015" name="G3 (Bethesda)">
        <title>Genome sequences of three phytopathogenic species of the Magnaporthaceae family of fungi.</title>
        <authorList>
            <person name="Okagaki L.H."/>
            <person name="Nunes C.C."/>
            <person name="Sailsbery J."/>
            <person name="Clay B."/>
            <person name="Brown D."/>
            <person name="John T."/>
            <person name="Oh Y."/>
            <person name="Young N."/>
            <person name="Fitzgerald M."/>
            <person name="Haas B.J."/>
            <person name="Zeng Q."/>
            <person name="Young S."/>
            <person name="Adiconis X."/>
            <person name="Fan L."/>
            <person name="Levin J.Z."/>
            <person name="Mitchell T.K."/>
            <person name="Okubara P.A."/>
            <person name="Farman M.L."/>
            <person name="Kohn L.M."/>
            <person name="Birren B."/>
            <person name="Ma L.-J."/>
            <person name="Dean R.A."/>
        </authorList>
    </citation>
    <scope>NUCLEOTIDE SEQUENCE</scope>
    <source>
        <strain evidence="4">ATCC 64411 / 73-15</strain>
    </source>
</reference>
<accession>A0A0C4DPD8</accession>
<keyword evidence="2" id="KW-0472">Membrane</keyword>
<evidence type="ECO:0000313" key="3">
    <source>
        <dbReference type="EMBL" id="KLU82631.1"/>
    </source>
</evidence>
<keyword evidence="5" id="KW-1185">Reference proteome</keyword>
<organism evidence="4 5">
    <name type="scientific">Magnaporthiopsis poae (strain ATCC 64411 / 73-15)</name>
    <name type="common">Kentucky bluegrass fungus</name>
    <name type="synonym">Magnaporthe poae</name>
    <dbReference type="NCBI Taxonomy" id="644358"/>
    <lineage>
        <taxon>Eukaryota</taxon>
        <taxon>Fungi</taxon>
        <taxon>Dikarya</taxon>
        <taxon>Ascomycota</taxon>
        <taxon>Pezizomycotina</taxon>
        <taxon>Sordariomycetes</taxon>
        <taxon>Sordariomycetidae</taxon>
        <taxon>Magnaporthales</taxon>
        <taxon>Magnaporthaceae</taxon>
        <taxon>Magnaporthiopsis</taxon>
    </lineage>
</organism>
<reference evidence="3" key="3">
    <citation type="submission" date="2011-03" db="EMBL/GenBank/DDBJ databases">
        <title>Annotation of Magnaporthe poae ATCC 64411.</title>
        <authorList>
            <person name="Ma L.-J."/>
            <person name="Dead R."/>
            <person name="Young S.K."/>
            <person name="Zeng Q."/>
            <person name="Gargeya S."/>
            <person name="Fitzgerald M."/>
            <person name="Haas B."/>
            <person name="Abouelleil A."/>
            <person name="Alvarado L."/>
            <person name="Arachchi H.M."/>
            <person name="Berlin A."/>
            <person name="Brown A."/>
            <person name="Chapman S.B."/>
            <person name="Chen Z."/>
            <person name="Dunbar C."/>
            <person name="Freedman E."/>
            <person name="Gearin G."/>
            <person name="Gellesch M."/>
            <person name="Goldberg J."/>
            <person name="Griggs A."/>
            <person name="Gujja S."/>
            <person name="Heiman D."/>
            <person name="Howarth C."/>
            <person name="Larson L."/>
            <person name="Lui A."/>
            <person name="MacDonald P.J.P."/>
            <person name="Mehta T."/>
            <person name="Montmayeur A."/>
            <person name="Murphy C."/>
            <person name="Neiman D."/>
            <person name="Pearson M."/>
            <person name="Priest M."/>
            <person name="Roberts A."/>
            <person name="Saif S."/>
            <person name="Shea T."/>
            <person name="Shenoy N."/>
            <person name="Sisk P."/>
            <person name="Stolte C."/>
            <person name="Sykes S."/>
            <person name="Yandava C."/>
            <person name="Wortman J."/>
            <person name="Nusbaum C."/>
            <person name="Birren B."/>
        </authorList>
    </citation>
    <scope>NUCLEOTIDE SEQUENCE</scope>
    <source>
        <strain evidence="3">ATCC 64411</strain>
    </source>
</reference>
<keyword evidence="2" id="KW-1133">Transmembrane helix</keyword>
<dbReference type="eggNOG" id="ENOG502S67X">
    <property type="taxonomic scope" value="Eukaryota"/>
</dbReference>
<reference evidence="4" key="5">
    <citation type="submission" date="2015-06" db="UniProtKB">
        <authorList>
            <consortium name="EnsemblFungi"/>
        </authorList>
    </citation>
    <scope>IDENTIFICATION</scope>
    <source>
        <strain evidence="4">ATCC 64411</strain>
    </source>
</reference>
<dbReference type="PANTHER" id="PTHR35179:SF1">
    <property type="entry name" value="INTEGRAL MEMBRANE PROTEIN"/>
    <property type="match status" value="1"/>
</dbReference>
<feature type="transmembrane region" description="Helical" evidence="2">
    <location>
        <begin position="76"/>
        <end position="94"/>
    </location>
</feature>
<sequence>MWKRMRERTGAVDSPDPDQAHLTPNGRPAQDRQVQVGTALALMAICISVFTVWIPAHLQISAEFVIFNNVWDRIEKALILILDVGLNIYFLWLVKSTLIDYELTKYTILLRFNLAAIFLSVSLDVHALPANGKTWSSSTSIEMNLADLICRIVLDPGKRSRPPNNAIANQPPSDYFGD</sequence>
<dbReference type="VEuPathDB" id="FungiDB:MAPG_01702"/>
<evidence type="ECO:0008006" key="6">
    <source>
        <dbReference type="Google" id="ProtNLM"/>
    </source>
</evidence>
<proteinExistence type="predicted"/>
<name>A0A0C4DPD8_MAGP6</name>
<gene>
    <name evidence="3" type="ORF">MAPG_01702</name>
</gene>
<evidence type="ECO:0000313" key="4">
    <source>
        <dbReference type="EnsemblFungi" id="MAPG_01702T0"/>
    </source>
</evidence>